<dbReference type="RefSeq" id="WP_046481283.1">
    <property type="nucleotide sequence ID" value="NZ_CP011132.1"/>
</dbReference>
<dbReference type="InterPro" id="IPR011090">
    <property type="entry name" value="Integr_conj_element_PFL4709"/>
</dbReference>
<feature type="chain" id="PRO_5002510198" description="Conjugal transfer protein" evidence="1">
    <location>
        <begin position="23"/>
        <end position="137"/>
    </location>
</feature>
<protein>
    <recommendedName>
        <fullName evidence="4">Conjugal transfer protein</fullName>
    </recommendedName>
</protein>
<organism evidence="2 3">
    <name type="scientific">Citrobacter amalonaticus Y19</name>
    <dbReference type="NCBI Taxonomy" id="1261127"/>
    <lineage>
        <taxon>Bacteria</taxon>
        <taxon>Pseudomonadati</taxon>
        <taxon>Pseudomonadota</taxon>
        <taxon>Gammaproteobacteria</taxon>
        <taxon>Enterobacterales</taxon>
        <taxon>Enterobacteriaceae</taxon>
        <taxon>Citrobacter</taxon>
    </lineage>
</organism>
<dbReference type="OrthoDB" id="8448784at2"/>
<dbReference type="PATRIC" id="fig|1261127.3.peg.2018"/>
<dbReference type="EMBL" id="CP011132">
    <property type="protein sequence ID" value="AKE58904.1"/>
    <property type="molecule type" value="Genomic_DNA"/>
</dbReference>
<proteinExistence type="predicted"/>
<accession>A0A0F6TUX2</accession>
<gene>
    <name evidence="2" type="ORF">F384_09685</name>
</gene>
<keyword evidence="1" id="KW-0732">Signal</keyword>
<name>A0A0F6TUX2_CITAM</name>
<dbReference type="HOGENOM" id="CLU_126563_0_0_6"/>
<dbReference type="AlphaFoldDB" id="A0A0F6TUX2"/>
<evidence type="ECO:0000256" key="1">
    <source>
        <dbReference type="SAM" id="SignalP"/>
    </source>
</evidence>
<dbReference type="NCBIfam" id="TIGR03757">
    <property type="entry name" value="conj_TIGR03757"/>
    <property type="match status" value="1"/>
</dbReference>
<dbReference type="Proteomes" id="UP000034085">
    <property type="component" value="Chromosome"/>
</dbReference>
<sequence length="137" mass="15440">MRLRIHLFFMLSAALVASGALAQTVVYSTPKLLVADPQPGVLVQILENVQVLEQSLFPVLSDNPAVAEHQAKQRMQQPDWQLQEARLNRAYQALLDARMLDIAKVPAVVFDDKFVVYGTTDVALAQQKLEMWREQQP</sequence>
<feature type="signal peptide" evidence="1">
    <location>
        <begin position="1"/>
        <end position="22"/>
    </location>
</feature>
<evidence type="ECO:0000313" key="2">
    <source>
        <dbReference type="EMBL" id="AKE58904.1"/>
    </source>
</evidence>
<evidence type="ECO:0000313" key="3">
    <source>
        <dbReference type="Proteomes" id="UP000034085"/>
    </source>
</evidence>
<evidence type="ECO:0008006" key="4">
    <source>
        <dbReference type="Google" id="ProtNLM"/>
    </source>
</evidence>
<reference evidence="2 3" key="1">
    <citation type="journal article" date="2013" name="Appl. Microbiol. Biotechnol.">
        <title>Glycerol assimilation and production of 1,3-propanediol by Citrobacter amalonaticus Y19.</title>
        <authorList>
            <person name="Ainala S.K."/>
            <person name="Ashok S."/>
            <person name="Ko Y."/>
            <person name="Park S."/>
        </authorList>
    </citation>
    <scope>NUCLEOTIDE SEQUENCE [LARGE SCALE GENOMIC DNA]</scope>
    <source>
        <strain evidence="2 3">Y19</strain>
    </source>
</reference>
<dbReference type="Pfam" id="PF07511">
    <property type="entry name" value="DUF1525"/>
    <property type="match status" value="1"/>
</dbReference>
<dbReference type="KEGG" id="cama:F384_09685"/>